<dbReference type="MGI" id="MGI:3642019">
    <property type="gene designation" value="K230015D01Rik"/>
</dbReference>
<evidence type="ECO:0000313" key="2">
    <source>
        <dbReference type="EMBL" id="BAE34563.1"/>
    </source>
</evidence>
<name>Q3TYK0_MOUSE</name>
<dbReference type="AGR" id="MGI:3642019"/>
<reference evidence="2" key="2">
    <citation type="journal article" date="2000" name="Genome Res.">
        <title>Normalization and subtraction of cap-trapper-selected cDNAs to prepare full-length cDNA libraries for rapid discovery of new genes.</title>
        <authorList>
            <person name="Carninci P."/>
            <person name="Shibata Y."/>
            <person name="Hayatsu N."/>
            <person name="Sugahara Y."/>
            <person name="Shibata K."/>
            <person name="Itoh M."/>
            <person name="Konno H."/>
            <person name="Okazaki Y."/>
            <person name="Muramatsu M."/>
            <person name="Hayashizaki Y."/>
        </authorList>
    </citation>
    <scope>NUCLEOTIDE SEQUENCE</scope>
    <source>
        <strain evidence="2">C57BL/6J</strain>
        <tissue evidence="2">Visual cortex</tissue>
    </source>
</reference>
<evidence type="ECO:0000313" key="3">
    <source>
        <dbReference type="MGI" id="MGI:3642019"/>
    </source>
</evidence>
<sequence length="167" mass="17606">MSAHGPARSGPLPVRPRHLRLYTLLTIDSGLPPLHLSGRRRPPLRARWDPAAASSPPPPAPSCQLQPQRGPSPGPAEDPQGPRPGRAARPQRRRSSVIQRVPTGPRCPRASAGRGIAAARDVAGSGSQPDSLTREVEPRTPPDRERAGDPCRAASDAASPSFGMNSS</sequence>
<reference evidence="2" key="5">
    <citation type="journal article" date="2002" name="Nature">
        <title>Analysis of the mouse transcriptome based on functional annotation of 60,770 full-length cDNAs.</title>
        <authorList>
            <consortium name="The FANTOM Consortium and the RIKEN Genome Exploration Research Group Phase I and II Team"/>
        </authorList>
    </citation>
    <scope>NUCLEOTIDE SEQUENCE</scope>
    <source>
        <strain evidence="2">C57BL/6J</strain>
        <tissue evidence="2">Visual cortex</tissue>
    </source>
</reference>
<reference evidence="2" key="3">
    <citation type="journal article" date="2000" name="Genome Res.">
        <title>RIKEN integrated sequence analysis (RISA) system--384-format sequencing pipeline with 384 multicapillary sequencer.</title>
        <authorList>
            <person name="Shibata K."/>
            <person name="Itoh M."/>
            <person name="Aizawa K."/>
            <person name="Nagaoka S."/>
            <person name="Sasaki N."/>
            <person name="Carninci P."/>
            <person name="Konno H."/>
            <person name="Akiyama J."/>
            <person name="Nishi K."/>
            <person name="Kitsunai T."/>
            <person name="Tashiro H."/>
            <person name="Itoh M."/>
            <person name="Sumi N."/>
            <person name="Ishii Y."/>
            <person name="Nakamura S."/>
            <person name="Hazama M."/>
            <person name="Nishine T."/>
            <person name="Harada A."/>
            <person name="Yamamoto R."/>
            <person name="Matsumoto H."/>
            <person name="Sakaguchi S."/>
            <person name="Ikegami T."/>
            <person name="Kashiwagi K."/>
            <person name="Fujiwake S."/>
            <person name="Inoue K."/>
            <person name="Togawa Y."/>
            <person name="Izawa M."/>
            <person name="Ohara E."/>
            <person name="Watahiki M."/>
            <person name="Yoneda Y."/>
            <person name="Ishikawa T."/>
            <person name="Ozawa K."/>
            <person name="Tanaka T."/>
            <person name="Matsuura S."/>
            <person name="Kawai J."/>
            <person name="Okazaki Y."/>
            <person name="Muramatsu M."/>
            <person name="Inoue Y."/>
            <person name="Kira A."/>
            <person name="Hayashizaki Y."/>
        </authorList>
    </citation>
    <scope>NUCLEOTIDE SEQUENCE</scope>
    <source>
        <strain evidence="2">C57BL/6J</strain>
        <tissue evidence="2">Visual cortex</tissue>
    </source>
</reference>
<feature type="compositionally biased region" description="Basic and acidic residues" evidence="1">
    <location>
        <begin position="132"/>
        <end position="149"/>
    </location>
</feature>
<protein>
    <submittedName>
        <fullName evidence="2">Uncharacterized protein</fullName>
    </submittedName>
</protein>
<dbReference type="OrthoDB" id="10642892at2759"/>
<feature type="region of interest" description="Disordered" evidence="1">
    <location>
        <begin position="26"/>
        <end position="167"/>
    </location>
</feature>
<gene>
    <name evidence="3" type="primary">K230015D01Rik</name>
</gene>
<reference evidence="2" key="1">
    <citation type="journal article" date="1999" name="Methods Enzymol.">
        <title>High-efficiency full-length cDNA cloning.</title>
        <authorList>
            <person name="Carninci P."/>
            <person name="Hayashizaki Y."/>
        </authorList>
    </citation>
    <scope>NUCLEOTIDE SEQUENCE</scope>
    <source>
        <strain evidence="2">C57BL/6J</strain>
        <tissue evidence="2">Visual cortex</tissue>
    </source>
</reference>
<organism evidence="2">
    <name type="scientific">Mus musculus</name>
    <name type="common">Mouse</name>
    <dbReference type="NCBI Taxonomy" id="10090"/>
    <lineage>
        <taxon>Eukaryota</taxon>
        <taxon>Metazoa</taxon>
        <taxon>Chordata</taxon>
        <taxon>Craniata</taxon>
        <taxon>Vertebrata</taxon>
        <taxon>Euteleostomi</taxon>
        <taxon>Mammalia</taxon>
        <taxon>Eutheria</taxon>
        <taxon>Euarchontoglires</taxon>
        <taxon>Glires</taxon>
        <taxon>Rodentia</taxon>
        <taxon>Myomorpha</taxon>
        <taxon>Muroidea</taxon>
        <taxon>Muridae</taxon>
        <taxon>Murinae</taxon>
        <taxon>Mus</taxon>
        <taxon>Mus</taxon>
    </lineage>
</organism>
<dbReference type="EMBL" id="AK158572">
    <property type="protein sequence ID" value="BAE34563.1"/>
    <property type="molecule type" value="mRNA"/>
</dbReference>
<accession>Q3TYK0</accession>
<reference evidence="2" key="8">
    <citation type="journal article" date="2005" name="Science">
        <title>Antisense Transcription in the Mammalian Transcriptome.</title>
        <authorList>
            <consortium name="RIKEN Genome Exploration Research Group and Genome Science Group (Genome Network Project Core Group) and the FANTOM Consortium"/>
        </authorList>
    </citation>
    <scope>NUCLEOTIDE SEQUENCE</scope>
    <source>
        <strain evidence="2">C57BL/6J</strain>
        <tissue evidence="2">Visual cortex</tissue>
    </source>
</reference>
<reference evidence="2" key="7">
    <citation type="journal article" date="2005" name="Science">
        <title>The Transcriptional Landscape of the Mammalian Genome.</title>
        <authorList>
            <consortium name="The FANTOM Consortium"/>
            <consortium name="Riken Genome Exploration Research Group and Genome Science Group (Genome Network Project Core Group)"/>
        </authorList>
    </citation>
    <scope>NUCLEOTIDE SEQUENCE</scope>
    <source>
        <strain evidence="2">C57BL/6J</strain>
        <tissue evidence="2">Visual cortex</tissue>
    </source>
</reference>
<evidence type="ECO:0000256" key="1">
    <source>
        <dbReference type="SAM" id="MobiDB-lite"/>
    </source>
</evidence>
<dbReference type="AlphaFoldDB" id="Q3TYK0"/>
<proteinExistence type="evidence at transcript level"/>
<reference evidence="2" key="6">
    <citation type="submission" date="2004-03" db="EMBL/GenBank/DDBJ databases">
        <authorList>
            <person name="Arakawa T."/>
            <person name="Carninci P."/>
            <person name="Fukuda S."/>
            <person name="Hashizume W."/>
            <person name="Hayashida K."/>
            <person name="Hori F."/>
            <person name="Iida J."/>
            <person name="Imamura K."/>
            <person name="Imotani K."/>
            <person name="Itoh M."/>
            <person name="Kanagawa S."/>
            <person name="Kawai J."/>
            <person name="Kojima M."/>
            <person name="Konno H."/>
            <person name="Murata M."/>
            <person name="Nakamura M."/>
            <person name="Ninomiya N."/>
            <person name="Nishiyori H."/>
            <person name="Nomura K."/>
            <person name="Ohno M."/>
            <person name="Sakazume N."/>
            <person name="Sano H."/>
            <person name="Sasaki D."/>
            <person name="Shibata K."/>
            <person name="Shiraki T."/>
            <person name="Tagami M."/>
            <person name="Tagami Y."/>
            <person name="Waki K."/>
            <person name="Watahiki A."/>
            <person name="Muramatsu M."/>
            <person name="Hayashizaki Y."/>
        </authorList>
    </citation>
    <scope>NUCLEOTIDE SEQUENCE</scope>
    <source>
        <strain evidence="2">C57BL/6J</strain>
        <tissue evidence="2">Visual cortex</tissue>
    </source>
</reference>
<reference evidence="2" key="4">
    <citation type="journal article" date="2001" name="Nature">
        <title>Functional annotation of a full-length mouse cDNA collection.</title>
        <authorList>
            <consortium name="The RIKEN Genome Exploration Research Group Phase II Team and the FANTOM Consortium"/>
        </authorList>
    </citation>
    <scope>NUCLEOTIDE SEQUENCE</scope>
    <source>
        <strain evidence="2">C57BL/6J</strain>
        <tissue evidence="2">Visual cortex</tissue>
    </source>
</reference>
<feature type="compositionally biased region" description="Low complexity" evidence="1">
    <location>
        <begin position="109"/>
        <end position="120"/>
    </location>
</feature>